<sequence>MKKDYQKLSIKVHKKTRGKLEIVSRIPINNRNDLSIAYTPGVAGPALAIARNKKLAYDLTSTKNGVAIISDGSAVLGLGNIGPEAALPIMEGKAVLFKRFANIDAFPIVLSTQNSDEIVVAVKAIAPTFGGINLEDISAPRCFEIENRLKEELSIPVMHDDQHGTAVVVLAGLINALKVVGKKKEFVSVVINGAGAAGVAITKLLYLYGIHNMVICDSKGIVEKKRQDLTPIKKELIKITNKKNLSGSLTDAIKDADIFIGVSKGNLLKPSDIKTMTRKAIVFAMANPTPEIMPDKAKLGGAVVVASGRSDFPNQINNVLVFPGIFKGAIESRTHQITDDMKIAAALALAAVVKKPTANKIIPYPFDKRVVASISNAIKKLAMKKP</sequence>
<evidence type="ECO:0000256" key="5">
    <source>
        <dbReference type="PIRSR" id="PIRSR000106-1"/>
    </source>
</evidence>
<protein>
    <submittedName>
        <fullName evidence="12">Malate dehydrogenase</fullName>
    </submittedName>
</protein>
<keyword evidence="3 7" id="KW-0479">Metal-binding</keyword>
<keyword evidence="9" id="KW-0812">Transmembrane</keyword>
<accession>A0A1G2UHY5</accession>
<dbReference type="InterPro" id="IPR037062">
    <property type="entry name" value="Malic_N_dom_sf"/>
</dbReference>
<dbReference type="PROSITE" id="PS00331">
    <property type="entry name" value="MALIC_ENZYMES"/>
    <property type="match status" value="1"/>
</dbReference>
<reference evidence="12 13" key="1">
    <citation type="journal article" date="2016" name="Nat. Commun.">
        <title>Thousands of microbial genomes shed light on interconnected biogeochemical processes in an aquifer system.</title>
        <authorList>
            <person name="Anantharaman K."/>
            <person name="Brown C.T."/>
            <person name="Hug L.A."/>
            <person name="Sharon I."/>
            <person name="Castelle C.J."/>
            <person name="Probst A.J."/>
            <person name="Thomas B.C."/>
            <person name="Singh A."/>
            <person name="Wilkins M.J."/>
            <person name="Karaoz U."/>
            <person name="Brodie E.L."/>
            <person name="Williams K.H."/>
            <person name="Hubbard S.S."/>
            <person name="Banfield J.F."/>
        </authorList>
    </citation>
    <scope>NUCLEOTIDE SEQUENCE [LARGE SCALE GENOMIC DNA]</scope>
</reference>
<dbReference type="PANTHER" id="PTHR43237:SF4">
    <property type="entry name" value="NADP-DEPENDENT MALIC ENZYME"/>
    <property type="match status" value="1"/>
</dbReference>
<evidence type="ECO:0000256" key="1">
    <source>
        <dbReference type="ARBA" id="ARBA00001936"/>
    </source>
</evidence>
<comment type="similarity">
    <text evidence="2 8">Belongs to the malic enzymes family.</text>
</comment>
<keyword evidence="4" id="KW-0560">Oxidoreductase</keyword>
<gene>
    <name evidence="12" type="ORF">A3I86_00710</name>
</gene>
<feature type="domain" description="Malic enzyme N-terminal" evidence="11">
    <location>
        <begin position="17"/>
        <end position="150"/>
    </location>
</feature>
<feature type="active site" description="Proton acceptor" evidence="5">
    <location>
        <position position="93"/>
    </location>
</feature>
<dbReference type="Gene3D" id="3.40.50.10380">
    <property type="entry name" value="Malic enzyme, N-terminal domain"/>
    <property type="match status" value="1"/>
</dbReference>
<dbReference type="GO" id="GO:0051287">
    <property type="term" value="F:NAD binding"/>
    <property type="evidence" value="ECO:0007669"/>
    <property type="project" value="InterPro"/>
</dbReference>
<evidence type="ECO:0000256" key="7">
    <source>
        <dbReference type="PIRSR" id="PIRSR000106-3"/>
    </source>
</evidence>
<feature type="binding site" evidence="6">
    <location>
        <position position="317"/>
    </location>
    <ligand>
        <name>(S)-malate</name>
        <dbReference type="ChEBI" id="CHEBI:15589"/>
    </ligand>
</feature>
<dbReference type="InterPro" id="IPR012302">
    <property type="entry name" value="Malic_NAD-bd"/>
</dbReference>
<dbReference type="InterPro" id="IPR046346">
    <property type="entry name" value="Aminoacid_DH-like_N_sf"/>
</dbReference>
<name>A0A1G2UHY5_9BACT</name>
<feature type="domain" description="Malic enzyme NAD-binding" evidence="10">
    <location>
        <begin position="162"/>
        <end position="383"/>
    </location>
</feature>
<dbReference type="GO" id="GO:0016616">
    <property type="term" value="F:oxidoreductase activity, acting on the CH-OH group of donors, NAD or NADP as acceptor"/>
    <property type="evidence" value="ECO:0007669"/>
    <property type="project" value="InterPro"/>
</dbReference>
<dbReference type="Proteomes" id="UP000177096">
    <property type="component" value="Unassembled WGS sequence"/>
</dbReference>
<evidence type="ECO:0000259" key="11">
    <source>
        <dbReference type="SMART" id="SM01274"/>
    </source>
</evidence>
<comment type="cofactor">
    <cofactor evidence="7">
        <name>Mg(2+)</name>
        <dbReference type="ChEBI" id="CHEBI:18420"/>
    </cofactor>
    <cofactor evidence="7">
        <name>Mn(2+)</name>
        <dbReference type="ChEBI" id="CHEBI:29035"/>
    </cofactor>
    <text evidence="7">Divalent metal cations. Prefers magnesium or manganese.</text>
</comment>
<dbReference type="InterPro" id="IPR051674">
    <property type="entry name" value="Malate_Decarboxylase"/>
</dbReference>
<evidence type="ECO:0000259" key="10">
    <source>
        <dbReference type="SMART" id="SM00919"/>
    </source>
</evidence>
<evidence type="ECO:0000256" key="3">
    <source>
        <dbReference type="ARBA" id="ARBA00022723"/>
    </source>
</evidence>
<feature type="binding site" evidence="6">
    <location>
        <position position="287"/>
    </location>
    <ligand>
        <name>(S)-malate</name>
        <dbReference type="ChEBI" id="CHEBI:15589"/>
    </ligand>
</feature>
<dbReference type="SMART" id="SM01274">
    <property type="entry name" value="malic"/>
    <property type="match status" value="1"/>
</dbReference>
<dbReference type="FunFam" id="3.40.50.10380:FF:000003">
    <property type="entry name" value="NADP-dependent malic enzyme"/>
    <property type="match status" value="1"/>
</dbReference>
<dbReference type="InterPro" id="IPR036291">
    <property type="entry name" value="NAD(P)-bd_dom_sf"/>
</dbReference>
<dbReference type="AlphaFoldDB" id="A0A1G2UHY5"/>
<dbReference type="InterPro" id="IPR001891">
    <property type="entry name" value="Malic_OxRdtase"/>
</dbReference>
<dbReference type="GO" id="GO:0046872">
    <property type="term" value="F:metal ion binding"/>
    <property type="evidence" value="ECO:0007669"/>
    <property type="project" value="UniProtKB-KW"/>
</dbReference>
<dbReference type="GO" id="GO:0004470">
    <property type="term" value="F:malic enzyme activity"/>
    <property type="evidence" value="ECO:0007669"/>
    <property type="project" value="InterPro"/>
</dbReference>
<evidence type="ECO:0000313" key="12">
    <source>
        <dbReference type="EMBL" id="OHB09015.1"/>
    </source>
</evidence>
<dbReference type="SUPFAM" id="SSF51735">
    <property type="entry name" value="NAD(P)-binding Rossmann-fold domains"/>
    <property type="match status" value="1"/>
</dbReference>
<evidence type="ECO:0000256" key="2">
    <source>
        <dbReference type="ARBA" id="ARBA00008785"/>
    </source>
</evidence>
<dbReference type="SUPFAM" id="SSF53223">
    <property type="entry name" value="Aminoacid dehydrogenase-like, N-terminal domain"/>
    <property type="match status" value="1"/>
</dbReference>
<dbReference type="InterPro" id="IPR012301">
    <property type="entry name" value="Malic_N_dom"/>
</dbReference>
<evidence type="ECO:0000256" key="9">
    <source>
        <dbReference type="SAM" id="Phobius"/>
    </source>
</evidence>
<organism evidence="12 13">
    <name type="scientific">Candidatus Zambryskibacteria bacterium RIFCSPLOWO2_02_FULL_39_14</name>
    <dbReference type="NCBI Taxonomy" id="1802769"/>
    <lineage>
        <taxon>Bacteria</taxon>
        <taxon>Candidatus Zambryskiibacteriota</taxon>
    </lineage>
</organism>
<proteinExistence type="inferred from homology"/>
<dbReference type="PRINTS" id="PR00072">
    <property type="entry name" value="MALOXRDTASE"/>
</dbReference>
<feature type="active site" description="Proton donor" evidence="5">
    <location>
        <position position="38"/>
    </location>
</feature>
<evidence type="ECO:0000256" key="4">
    <source>
        <dbReference type="ARBA" id="ARBA00023002"/>
    </source>
</evidence>
<feature type="binding site" evidence="7">
    <location>
        <position position="136"/>
    </location>
    <ligand>
        <name>a divalent metal cation</name>
        <dbReference type="ChEBI" id="CHEBI:60240"/>
    </ligand>
</feature>
<dbReference type="CDD" id="cd05311">
    <property type="entry name" value="NAD_bind_2_malic_enz"/>
    <property type="match status" value="1"/>
</dbReference>
<dbReference type="Pfam" id="PF00390">
    <property type="entry name" value="malic"/>
    <property type="match status" value="1"/>
</dbReference>
<keyword evidence="9" id="KW-1133">Transmembrane helix</keyword>
<dbReference type="Pfam" id="PF03949">
    <property type="entry name" value="Malic_M"/>
    <property type="match status" value="1"/>
</dbReference>
<dbReference type="InterPro" id="IPR045213">
    <property type="entry name" value="Malic_NAD-bd_bact_type"/>
</dbReference>
<feature type="binding site" evidence="7">
    <location>
        <position position="161"/>
    </location>
    <ligand>
        <name>a divalent metal cation</name>
        <dbReference type="ChEBI" id="CHEBI:60240"/>
    </ligand>
</feature>
<evidence type="ECO:0000256" key="6">
    <source>
        <dbReference type="PIRSR" id="PIRSR000106-2"/>
    </source>
</evidence>
<dbReference type="Gene3D" id="3.40.50.720">
    <property type="entry name" value="NAD(P)-binding Rossmann-like Domain"/>
    <property type="match status" value="1"/>
</dbReference>
<comment type="cofactor">
    <cofactor evidence="1">
        <name>Mn(2+)</name>
        <dbReference type="ChEBI" id="CHEBI:29035"/>
    </cofactor>
</comment>
<dbReference type="PIRSF" id="PIRSF000106">
    <property type="entry name" value="ME"/>
    <property type="match status" value="1"/>
</dbReference>
<evidence type="ECO:0000256" key="8">
    <source>
        <dbReference type="RuleBase" id="RU003427"/>
    </source>
</evidence>
<keyword evidence="9" id="KW-0472">Membrane</keyword>
<dbReference type="PANTHER" id="PTHR43237">
    <property type="entry name" value="NADP-DEPENDENT MALIC ENZYME"/>
    <property type="match status" value="1"/>
</dbReference>
<feature type="binding site" evidence="7">
    <location>
        <position position="135"/>
    </location>
    <ligand>
        <name>a divalent metal cation</name>
        <dbReference type="ChEBI" id="CHEBI:60240"/>
    </ligand>
</feature>
<feature type="transmembrane region" description="Helical" evidence="9">
    <location>
        <begin position="186"/>
        <end position="208"/>
    </location>
</feature>
<evidence type="ECO:0000313" key="13">
    <source>
        <dbReference type="Proteomes" id="UP000177096"/>
    </source>
</evidence>
<dbReference type="EMBL" id="MHWM01000013">
    <property type="protein sequence ID" value="OHB09015.1"/>
    <property type="molecule type" value="Genomic_DNA"/>
</dbReference>
<dbReference type="InterPro" id="IPR015884">
    <property type="entry name" value="Malic_enzyme_CS"/>
</dbReference>
<dbReference type="SMART" id="SM00919">
    <property type="entry name" value="Malic_M"/>
    <property type="match status" value="1"/>
</dbReference>
<comment type="caution">
    <text evidence="12">The sequence shown here is derived from an EMBL/GenBank/DDBJ whole genome shotgun (WGS) entry which is preliminary data.</text>
</comment>